<dbReference type="InterPro" id="IPR003695">
    <property type="entry name" value="Ppx_GppA_N"/>
</dbReference>
<feature type="domain" description="RTG2 C-terminal" evidence="3">
    <location>
        <begin position="418"/>
        <end position="640"/>
    </location>
</feature>
<dbReference type="Pfam" id="PF02541">
    <property type="entry name" value="Ppx-GppA"/>
    <property type="match status" value="1"/>
</dbReference>
<sequence length="688" mass="76539">MGGGAKVPCLPARLGSTKHQSNSALWGIVDMGSNGIRFSITDLSPSTARVLPTLYAYRNGTSLYEAQYDDEGNQIPIPEDIQESVIGAFLRFEIFCSDFGVPFKNIRIIATEATRKAINGAEFVDRVARETGLRVEILSQADEGLTGAWGIASSSSEVRGLVMDLGGGSTQITWMMTKDGHMQTSPKGAFSFPYGAAALTQRLTLIEKKSKSHEEEEAKKEALRQEMKENFLSAYNGLEVPAELVEKAKEEDGFTLYLSGGGFWGWGYLLLYQAQKHAENYPISIINGFVAPRKDFADTQELKKVAKRAKRIFRVSDRRRAQVPAVAFLVSVLAEIIPHGIKEAQFCQGGVREGILFSTLPPEIRMRSPIETATEPFARLLAPKLAKLLRDALPRIERPRLVGVDANDIDDGWEELPSQKLMRNIPSSFTKHILHAMANMLYVHSDMTKELSSAAALRTTSTGYLADTHGTSHRNRALLALLLEARYDSDLPPREYSFRQALRRLLSPAELWWINYLGAVALVLSRVYPSGGEDDVEAFEDDNDYKDATASSSGTAYSNHLDAATRLQRPHHKKPHLSIRAAFADDLGSSGKKPGLRLVFMLRMRKHNRDDPMKMREELEDSVKKIKKVGKKKHWIRTTDNENNLDSDFSDLASSEYQNSADGDSRGFGWGMKVHVEIKVENPEADAT</sequence>
<accession>A0ABR0JYA0</accession>
<dbReference type="PANTHER" id="PTHR30005:SF0">
    <property type="entry name" value="RETROGRADE REGULATION PROTEIN 2"/>
    <property type="match status" value="1"/>
</dbReference>
<feature type="domain" description="Ppx/GppA phosphatase N-terminal" evidence="2">
    <location>
        <begin position="51"/>
        <end position="361"/>
    </location>
</feature>
<keyword evidence="5" id="KW-1185">Reference proteome</keyword>
<dbReference type="SUPFAM" id="SSF53067">
    <property type="entry name" value="Actin-like ATPase domain"/>
    <property type="match status" value="2"/>
</dbReference>
<comment type="caution">
    <text evidence="4">The sequence shown here is derived from an EMBL/GenBank/DDBJ whole genome shotgun (WGS) entry which is preliminary data.</text>
</comment>
<evidence type="ECO:0000313" key="5">
    <source>
        <dbReference type="Proteomes" id="UP001345013"/>
    </source>
</evidence>
<dbReference type="Gene3D" id="3.30.420.40">
    <property type="match status" value="1"/>
</dbReference>
<evidence type="ECO:0000259" key="3">
    <source>
        <dbReference type="Pfam" id="PF23566"/>
    </source>
</evidence>
<reference evidence="4 5" key="1">
    <citation type="submission" date="2023-08" db="EMBL/GenBank/DDBJ databases">
        <title>Black Yeasts Isolated from many extreme environments.</title>
        <authorList>
            <person name="Coleine C."/>
            <person name="Stajich J.E."/>
            <person name="Selbmann L."/>
        </authorList>
    </citation>
    <scope>NUCLEOTIDE SEQUENCE [LARGE SCALE GENOMIC DNA]</scope>
    <source>
        <strain evidence="4 5">CCFEE 5885</strain>
    </source>
</reference>
<dbReference type="Pfam" id="PF23566">
    <property type="entry name" value="RTG2_C"/>
    <property type="match status" value="1"/>
</dbReference>
<dbReference type="InterPro" id="IPR057512">
    <property type="entry name" value="RTG2_C"/>
</dbReference>
<evidence type="ECO:0000256" key="1">
    <source>
        <dbReference type="SAM" id="Coils"/>
    </source>
</evidence>
<evidence type="ECO:0000259" key="2">
    <source>
        <dbReference type="Pfam" id="PF02541"/>
    </source>
</evidence>
<name>A0ABR0JYA0_9EURO</name>
<proteinExistence type="predicted"/>
<dbReference type="Gene3D" id="3.30.420.150">
    <property type="entry name" value="Exopolyphosphatase. Domain 2"/>
    <property type="match status" value="1"/>
</dbReference>
<dbReference type="InterPro" id="IPR050273">
    <property type="entry name" value="GppA/Ppx_hydrolase"/>
</dbReference>
<dbReference type="PANTHER" id="PTHR30005">
    <property type="entry name" value="EXOPOLYPHOSPHATASE"/>
    <property type="match status" value="1"/>
</dbReference>
<keyword evidence="1" id="KW-0175">Coiled coil</keyword>
<dbReference type="InterPro" id="IPR043129">
    <property type="entry name" value="ATPase_NBD"/>
</dbReference>
<dbReference type="EMBL" id="JAVRRG010000182">
    <property type="protein sequence ID" value="KAK5079603.1"/>
    <property type="molecule type" value="Genomic_DNA"/>
</dbReference>
<organism evidence="4 5">
    <name type="scientific">Lithohypha guttulata</name>
    <dbReference type="NCBI Taxonomy" id="1690604"/>
    <lineage>
        <taxon>Eukaryota</taxon>
        <taxon>Fungi</taxon>
        <taxon>Dikarya</taxon>
        <taxon>Ascomycota</taxon>
        <taxon>Pezizomycotina</taxon>
        <taxon>Eurotiomycetes</taxon>
        <taxon>Chaetothyriomycetidae</taxon>
        <taxon>Chaetothyriales</taxon>
        <taxon>Trichomeriaceae</taxon>
        <taxon>Lithohypha</taxon>
    </lineage>
</organism>
<feature type="coiled-coil region" evidence="1">
    <location>
        <begin position="196"/>
        <end position="230"/>
    </location>
</feature>
<protein>
    <submittedName>
        <fullName evidence="4">Retrograde regulation protein 2</fullName>
    </submittedName>
</protein>
<evidence type="ECO:0000313" key="4">
    <source>
        <dbReference type="EMBL" id="KAK5079603.1"/>
    </source>
</evidence>
<gene>
    <name evidence="4" type="primary">RTG2_2</name>
    <name evidence="4" type="ORF">LTR24_009108</name>
</gene>
<dbReference type="Proteomes" id="UP001345013">
    <property type="component" value="Unassembled WGS sequence"/>
</dbReference>